<accession>A0ABP8HIA4</accession>
<keyword evidence="2" id="KW-0540">Nuclease</keyword>
<evidence type="ECO:0000313" key="2">
    <source>
        <dbReference type="EMBL" id="GAA4339537.1"/>
    </source>
</evidence>
<dbReference type="InterPro" id="IPR003615">
    <property type="entry name" value="HNH_nuc"/>
</dbReference>
<keyword evidence="2" id="KW-0378">Hydrolase</keyword>
<dbReference type="PIRSF" id="PIRSF030850">
    <property type="entry name" value="UCP030850"/>
    <property type="match status" value="1"/>
</dbReference>
<dbReference type="GO" id="GO:0004519">
    <property type="term" value="F:endonuclease activity"/>
    <property type="evidence" value="ECO:0007669"/>
    <property type="project" value="UniProtKB-KW"/>
</dbReference>
<protein>
    <submittedName>
        <fullName evidence="2">HNH endonuclease</fullName>
    </submittedName>
</protein>
<organism evidence="2 3">
    <name type="scientific">Flaviaesturariibacter amylovorans</name>
    <dbReference type="NCBI Taxonomy" id="1084520"/>
    <lineage>
        <taxon>Bacteria</taxon>
        <taxon>Pseudomonadati</taxon>
        <taxon>Bacteroidota</taxon>
        <taxon>Chitinophagia</taxon>
        <taxon>Chitinophagales</taxon>
        <taxon>Chitinophagaceae</taxon>
        <taxon>Flaviaestuariibacter</taxon>
    </lineage>
</organism>
<keyword evidence="2" id="KW-0255">Endonuclease</keyword>
<dbReference type="Pfam" id="PF13391">
    <property type="entry name" value="HNH_2"/>
    <property type="match status" value="1"/>
</dbReference>
<dbReference type="RefSeq" id="WP_345257287.1">
    <property type="nucleotide sequence ID" value="NZ_BAABGY010000011.1"/>
</dbReference>
<gene>
    <name evidence="2" type="ORF">GCM10023184_36710</name>
</gene>
<dbReference type="Proteomes" id="UP001501725">
    <property type="component" value="Unassembled WGS sequence"/>
</dbReference>
<evidence type="ECO:0000313" key="3">
    <source>
        <dbReference type="Proteomes" id="UP001501725"/>
    </source>
</evidence>
<proteinExistence type="predicted"/>
<evidence type="ECO:0000259" key="1">
    <source>
        <dbReference type="Pfam" id="PF13391"/>
    </source>
</evidence>
<dbReference type="CDD" id="cd00085">
    <property type="entry name" value="HNHc"/>
    <property type="match status" value="1"/>
</dbReference>
<keyword evidence="3" id="KW-1185">Reference proteome</keyword>
<feature type="domain" description="HNH nuclease" evidence="1">
    <location>
        <begin position="226"/>
        <end position="280"/>
    </location>
</feature>
<comment type="caution">
    <text evidence="2">The sequence shown here is derived from an EMBL/GenBank/DDBJ whole genome shotgun (WGS) entry which is preliminary data.</text>
</comment>
<dbReference type="EMBL" id="BAABGY010000011">
    <property type="protein sequence ID" value="GAA4339537.1"/>
    <property type="molecule type" value="Genomic_DNA"/>
</dbReference>
<dbReference type="InterPro" id="IPR011396">
    <property type="entry name" value="PT_DNA_restrict"/>
</dbReference>
<reference evidence="3" key="1">
    <citation type="journal article" date="2019" name="Int. J. Syst. Evol. Microbiol.">
        <title>The Global Catalogue of Microorganisms (GCM) 10K type strain sequencing project: providing services to taxonomists for standard genome sequencing and annotation.</title>
        <authorList>
            <consortium name="The Broad Institute Genomics Platform"/>
            <consortium name="The Broad Institute Genome Sequencing Center for Infectious Disease"/>
            <person name="Wu L."/>
            <person name="Ma J."/>
        </authorList>
    </citation>
    <scope>NUCLEOTIDE SEQUENCE [LARGE SCALE GENOMIC DNA]</scope>
    <source>
        <strain evidence="3">JCM 17919</strain>
    </source>
</reference>
<sequence length="332" mass="37902">MNTFRINMPQIAASIDRQALSYYLHAFTHLKVAIVAGQPAPHKPILLIAILEGIEKGEITDNKIYITPELVARFKDLWHQLVHYPKFTANFALPFFHLQGPNRKKAFWHLKTKPGREILLTSSASIKSFAHLKEVVDHACFNDDLFELLLQRESRQKLKGALFQRWFPNIHSVRTANGLYEVITAQVLDNTLSPLPSLLEVNDEEITYIRGSIFKKEVPRVYNYACGISGMRVIADRQLQMIDACHIIPFAESGDDHISNGIALCPNLHRAFDRGLISIDANFKVIATSFTEAQADYLIRPFVGRRLLLPSDQKYWPAQSKLELHRQKFGFV</sequence>
<name>A0ABP8HIA4_9BACT</name>